<evidence type="ECO:0000313" key="1">
    <source>
        <dbReference type="EMBL" id="RLN40689.1"/>
    </source>
</evidence>
<protein>
    <submittedName>
        <fullName evidence="1">Uncharacterized protein</fullName>
    </submittedName>
</protein>
<accession>A0A3L6TK93</accession>
<reference evidence="2" key="1">
    <citation type="journal article" date="2019" name="Nat. Commun.">
        <title>The genome of broomcorn millet.</title>
        <authorList>
            <person name="Zou C."/>
            <person name="Miki D."/>
            <person name="Li D."/>
            <person name="Tang Q."/>
            <person name="Xiao L."/>
            <person name="Rajput S."/>
            <person name="Deng P."/>
            <person name="Jia W."/>
            <person name="Huang R."/>
            <person name="Zhang M."/>
            <person name="Sun Y."/>
            <person name="Hu J."/>
            <person name="Fu X."/>
            <person name="Schnable P.S."/>
            <person name="Li F."/>
            <person name="Zhang H."/>
            <person name="Feng B."/>
            <person name="Zhu X."/>
            <person name="Liu R."/>
            <person name="Schnable J.C."/>
            <person name="Zhu J.-K."/>
            <person name="Zhang H."/>
        </authorList>
    </citation>
    <scope>NUCLEOTIDE SEQUENCE [LARGE SCALE GENOMIC DNA]</scope>
</reference>
<sequence>MAPMRQRIGWSARVSHRRSRQHHLLCPPAKWAGALASFSTQLACSRHRRRGSLRARGGEEEDRLRRCRPRVVGTGPLCQIPLAAISTRRASVARVHGPPSLAIAATEADAGVRSRAGGK</sequence>
<evidence type="ECO:0000313" key="2">
    <source>
        <dbReference type="Proteomes" id="UP000275267"/>
    </source>
</evidence>
<dbReference type="EMBL" id="PQIB02000001">
    <property type="protein sequence ID" value="RLN40689.1"/>
    <property type="molecule type" value="Genomic_DNA"/>
</dbReference>
<dbReference type="AlphaFoldDB" id="A0A3L6TK93"/>
<comment type="caution">
    <text evidence="1">The sequence shown here is derived from an EMBL/GenBank/DDBJ whole genome shotgun (WGS) entry which is preliminary data.</text>
</comment>
<dbReference type="Proteomes" id="UP000275267">
    <property type="component" value="Unassembled WGS sequence"/>
</dbReference>
<proteinExistence type="predicted"/>
<keyword evidence="2" id="KW-1185">Reference proteome</keyword>
<organism evidence="1 2">
    <name type="scientific">Panicum miliaceum</name>
    <name type="common">Proso millet</name>
    <name type="synonym">Broomcorn millet</name>
    <dbReference type="NCBI Taxonomy" id="4540"/>
    <lineage>
        <taxon>Eukaryota</taxon>
        <taxon>Viridiplantae</taxon>
        <taxon>Streptophyta</taxon>
        <taxon>Embryophyta</taxon>
        <taxon>Tracheophyta</taxon>
        <taxon>Spermatophyta</taxon>
        <taxon>Magnoliopsida</taxon>
        <taxon>Liliopsida</taxon>
        <taxon>Poales</taxon>
        <taxon>Poaceae</taxon>
        <taxon>PACMAD clade</taxon>
        <taxon>Panicoideae</taxon>
        <taxon>Panicodae</taxon>
        <taxon>Paniceae</taxon>
        <taxon>Panicinae</taxon>
        <taxon>Panicum</taxon>
        <taxon>Panicum sect. Panicum</taxon>
    </lineage>
</organism>
<gene>
    <name evidence="1" type="ORF">C2845_PM01G08450</name>
</gene>
<name>A0A3L6TK93_PANMI</name>